<dbReference type="EMBL" id="QRZM01000001">
    <property type="protein sequence ID" value="RGV78820.1"/>
    <property type="molecule type" value="Genomic_DNA"/>
</dbReference>
<dbReference type="CDD" id="cd07036">
    <property type="entry name" value="TPP_PYR_E1-PDHc-beta_like"/>
    <property type="match status" value="1"/>
</dbReference>
<dbReference type="RefSeq" id="WP_002568001.1">
    <property type="nucleotide sequence ID" value="NZ_BAABXO010000001.1"/>
</dbReference>
<dbReference type="AlphaFoldDB" id="A0A412ZF13"/>
<reference evidence="7 8" key="1">
    <citation type="submission" date="2018-08" db="EMBL/GenBank/DDBJ databases">
        <title>A genome reference for cultivated species of the human gut microbiota.</title>
        <authorList>
            <person name="Zou Y."/>
            <person name="Xue W."/>
            <person name="Luo G."/>
        </authorList>
    </citation>
    <scope>NUCLEOTIDE SEQUENCE [LARGE SCALE GENOMIC DNA]</scope>
    <source>
        <strain evidence="5 8">AF14-18</strain>
        <strain evidence="6 7">AM35-14</strain>
    </source>
</reference>
<dbReference type="GO" id="GO:0016491">
    <property type="term" value="F:oxidoreductase activity"/>
    <property type="evidence" value="ECO:0007669"/>
    <property type="project" value="UniProtKB-KW"/>
</dbReference>
<protein>
    <submittedName>
        <fullName evidence="5">Alpha-ketoacid dehydrogenase subunit beta</fullName>
    </submittedName>
</protein>
<evidence type="ECO:0000313" key="7">
    <source>
        <dbReference type="Proteomes" id="UP000283975"/>
    </source>
</evidence>
<keyword evidence="3" id="KW-0786">Thiamine pyrophosphate</keyword>
<evidence type="ECO:0000256" key="3">
    <source>
        <dbReference type="ARBA" id="ARBA00023052"/>
    </source>
</evidence>
<comment type="cofactor">
    <cofactor evidence="1">
        <name>thiamine diphosphate</name>
        <dbReference type="ChEBI" id="CHEBI:58937"/>
    </cofactor>
</comment>
<dbReference type="Gene3D" id="3.40.50.920">
    <property type="match status" value="1"/>
</dbReference>
<dbReference type="InterPro" id="IPR005475">
    <property type="entry name" value="Transketolase-like_Pyr-bd"/>
</dbReference>
<dbReference type="EMBL" id="QSHZ01000002">
    <property type="protein sequence ID" value="RHC58371.1"/>
    <property type="molecule type" value="Genomic_DNA"/>
</dbReference>
<dbReference type="FunFam" id="3.40.50.920:FF:000001">
    <property type="entry name" value="Pyruvate dehydrogenase E1 beta subunit"/>
    <property type="match status" value="1"/>
</dbReference>
<dbReference type="FunFam" id="3.40.50.970:FF:000001">
    <property type="entry name" value="Pyruvate dehydrogenase E1 beta subunit"/>
    <property type="match status" value="1"/>
</dbReference>
<accession>A0A412ZF13</accession>
<evidence type="ECO:0000313" key="6">
    <source>
        <dbReference type="EMBL" id="RHC58371.1"/>
    </source>
</evidence>
<evidence type="ECO:0000313" key="5">
    <source>
        <dbReference type="EMBL" id="RGV78820.1"/>
    </source>
</evidence>
<gene>
    <name evidence="6" type="ORF">DW839_02155</name>
    <name evidence="5" type="ORF">DWW02_03590</name>
</gene>
<dbReference type="Pfam" id="PF02780">
    <property type="entry name" value="Transketolase_C"/>
    <property type="match status" value="1"/>
</dbReference>
<dbReference type="InterPro" id="IPR033248">
    <property type="entry name" value="Transketolase_C"/>
</dbReference>
<dbReference type="Pfam" id="PF02779">
    <property type="entry name" value="Transket_pyr"/>
    <property type="match status" value="1"/>
</dbReference>
<name>A0A412ZF13_9FIRM</name>
<evidence type="ECO:0000256" key="2">
    <source>
        <dbReference type="ARBA" id="ARBA00023002"/>
    </source>
</evidence>
<dbReference type="InterPro" id="IPR029061">
    <property type="entry name" value="THDP-binding"/>
</dbReference>
<dbReference type="SMART" id="SM00861">
    <property type="entry name" value="Transket_pyr"/>
    <property type="match status" value="1"/>
</dbReference>
<dbReference type="Gene3D" id="3.40.50.970">
    <property type="match status" value="1"/>
</dbReference>
<sequence>MGRKLSYGMAINEALHQMMGADERVFILGEDVAKMGGDFGITKGIWEKWPNRIKDTALSESAILGLSCGAAVCGLKPVPEIMFADFLGVCFDQLTNNAAKLNFMYQGKAHCGITVRAVQGGGIRCAYHHSACVESWFMNTPGLVVVCPTTPYEAKGMLISAIKSDNPVLFLEHKTLYNVKGEVPQEMYEIPLYEAEVEREGSDITIVATQIMLDKAHKAADIMAKEGVSVEIIDPRTIYPYDKDTIQKSVAKTGRIILAQEGPKCGGWGAELSAMISEDVFEYLCAPIKRVTSLDSPVPYAPVLEDYVLPQLDDLVKTCRELMEY</sequence>
<dbReference type="SUPFAM" id="SSF52518">
    <property type="entry name" value="Thiamin diphosphate-binding fold (THDP-binding)"/>
    <property type="match status" value="1"/>
</dbReference>
<dbReference type="KEGG" id="cbol:CGC65_05115"/>
<keyword evidence="2" id="KW-0560">Oxidoreductase</keyword>
<organism evidence="5 8">
    <name type="scientific">Enterocloster bolteae</name>
    <dbReference type="NCBI Taxonomy" id="208479"/>
    <lineage>
        <taxon>Bacteria</taxon>
        <taxon>Bacillati</taxon>
        <taxon>Bacillota</taxon>
        <taxon>Clostridia</taxon>
        <taxon>Lachnospirales</taxon>
        <taxon>Lachnospiraceae</taxon>
        <taxon>Enterocloster</taxon>
    </lineage>
</organism>
<feature type="domain" description="Transketolase-like pyrimidine-binding" evidence="4">
    <location>
        <begin position="5"/>
        <end position="179"/>
    </location>
</feature>
<evidence type="ECO:0000259" key="4">
    <source>
        <dbReference type="SMART" id="SM00861"/>
    </source>
</evidence>
<dbReference type="PANTHER" id="PTHR43257">
    <property type="entry name" value="PYRUVATE DEHYDROGENASE E1 COMPONENT BETA SUBUNIT"/>
    <property type="match status" value="1"/>
</dbReference>
<dbReference type="PANTHER" id="PTHR43257:SF2">
    <property type="entry name" value="PYRUVATE DEHYDROGENASE E1 COMPONENT SUBUNIT BETA"/>
    <property type="match status" value="1"/>
</dbReference>
<comment type="caution">
    <text evidence="5">The sequence shown here is derived from an EMBL/GenBank/DDBJ whole genome shotgun (WGS) entry which is preliminary data.</text>
</comment>
<evidence type="ECO:0000256" key="1">
    <source>
        <dbReference type="ARBA" id="ARBA00001964"/>
    </source>
</evidence>
<dbReference type="InterPro" id="IPR009014">
    <property type="entry name" value="Transketo_C/PFOR_II"/>
</dbReference>
<dbReference type="SUPFAM" id="SSF52922">
    <property type="entry name" value="TK C-terminal domain-like"/>
    <property type="match status" value="1"/>
</dbReference>
<evidence type="ECO:0000313" key="8">
    <source>
        <dbReference type="Proteomes" id="UP000284543"/>
    </source>
</evidence>
<dbReference type="Proteomes" id="UP000283975">
    <property type="component" value="Unassembled WGS sequence"/>
</dbReference>
<dbReference type="Proteomes" id="UP000284543">
    <property type="component" value="Unassembled WGS sequence"/>
</dbReference>
<proteinExistence type="predicted"/>
<dbReference type="GeneID" id="23116133"/>